<feature type="domain" description="HMA" evidence="8">
    <location>
        <begin position="2"/>
        <end position="69"/>
    </location>
</feature>
<evidence type="ECO:0000256" key="2">
    <source>
        <dbReference type="ARBA" id="ARBA00022723"/>
    </source>
</evidence>
<dbReference type="CDD" id="cd00371">
    <property type="entry name" value="HMA"/>
    <property type="match status" value="1"/>
</dbReference>
<dbReference type="PANTHER" id="PTHR46365">
    <property type="entry name" value="COPPER TRANSPORT PROTEIN ATOX1"/>
    <property type="match status" value="1"/>
</dbReference>
<evidence type="ECO:0000313" key="11">
    <source>
        <dbReference type="Proteomes" id="UP000039324"/>
    </source>
</evidence>
<dbReference type="EMBL" id="OVEO01000008">
    <property type="protein sequence ID" value="SPQ97849.1"/>
    <property type="molecule type" value="Genomic_DNA"/>
</dbReference>
<evidence type="ECO:0000256" key="5">
    <source>
        <dbReference type="ARBA" id="ARBA00023065"/>
    </source>
</evidence>
<evidence type="ECO:0000256" key="7">
    <source>
        <dbReference type="ARBA" id="ARBA00038171"/>
    </source>
</evidence>
<evidence type="ECO:0000256" key="6">
    <source>
        <dbReference type="ARBA" id="ARBA00023186"/>
    </source>
</evidence>
<keyword evidence="5" id="KW-0406">Ion transport</keyword>
<evidence type="ECO:0000256" key="1">
    <source>
        <dbReference type="ARBA" id="ARBA00022448"/>
    </source>
</evidence>
<reference evidence="9 11" key="1">
    <citation type="submission" date="2015-02" db="EMBL/GenBank/DDBJ databases">
        <authorList>
            <person name="Chooi Y.-H."/>
        </authorList>
    </citation>
    <scope>NUCLEOTIDE SEQUENCE [LARGE SCALE GENOMIC DNA]</scope>
    <source>
        <strain evidence="9">E3</strain>
    </source>
</reference>
<evidence type="ECO:0000313" key="12">
    <source>
        <dbReference type="Proteomes" id="UP000290189"/>
    </source>
</evidence>
<keyword evidence="4" id="KW-0186">Copper</keyword>
<dbReference type="InterPro" id="IPR036163">
    <property type="entry name" value="HMA_dom_sf"/>
</dbReference>
<evidence type="ECO:0000313" key="9">
    <source>
        <dbReference type="EMBL" id="CEO97544.1"/>
    </source>
</evidence>
<dbReference type="STRING" id="37360.A0A0G4IQV0"/>
<organism evidence="9 11">
    <name type="scientific">Plasmodiophora brassicae</name>
    <name type="common">Clubroot disease agent</name>
    <dbReference type="NCBI Taxonomy" id="37360"/>
    <lineage>
        <taxon>Eukaryota</taxon>
        <taxon>Sar</taxon>
        <taxon>Rhizaria</taxon>
        <taxon>Endomyxa</taxon>
        <taxon>Phytomyxea</taxon>
        <taxon>Plasmodiophorida</taxon>
        <taxon>Plasmodiophoridae</taxon>
        <taxon>Plasmodiophora</taxon>
    </lineage>
</organism>
<dbReference type="Proteomes" id="UP000290189">
    <property type="component" value="Unassembled WGS sequence"/>
</dbReference>
<keyword evidence="2" id="KW-0479">Metal-binding</keyword>
<evidence type="ECO:0000313" key="10">
    <source>
        <dbReference type="EMBL" id="SPQ97849.1"/>
    </source>
</evidence>
<dbReference type="Gene3D" id="3.30.70.100">
    <property type="match status" value="1"/>
</dbReference>
<dbReference type="Proteomes" id="UP000039324">
    <property type="component" value="Unassembled WGS sequence"/>
</dbReference>
<dbReference type="GO" id="GO:0006825">
    <property type="term" value="P:copper ion transport"/>
    <property type="evidence" value="ECO:0007669"/>
    <property type="project" value="UniProtKB-KW"/>
</dbReference>
<keyword evidence="6" id="KW-0143">Chaperone</keyword>
<dbReference type="PROSITE" id="PS50846">
    <property type="entry name" value="HMA_2"/>
    <property type="match status" value="1"/>
</dbReference>
<dbReference type="OMA" id="FKVGMTC"/>
<comment type="similarity">
    <text evidence="7">Belongs to the ATX1 family.</text>
</comment>
<keyword evidence="3" id="KW-0187">Copper transport</keyword>
<dbReference type="GO" id="GO:0016531">
    <property type="term" value="F:copper chaperone activity"/>
    <property type="evidence" value="ECO:0007669"/>
    <property type="project" value="TreeGrafter"/>
</dbReference>
<dbReference type="OrthoDB" id="689350at2759"/>
<geneLocation type="mitochondrion" evidence="10"/>
<keyword evidence="11" id="KW-1185">Reference proteome</keyword>
<dbReference type="Pfam" id="PF00403">
    <property type="entry name" value="HMA"/>
    <property type="match status" value="1"/>
</dbReference>
<evidence type="ECO:0000256" key="3">
    <source>
        <dbReference type="ARBA" id="ARBA00022796"/>
    </source>
</evidence>
<dbReference type="EMBL" id="CDSF01000079">
    <property type="protein sequence ID" value="CEO97544.1"/>
    <property type="molecule type" value="Genomic_DNA"/>
</dbReference>
<name>A0A0G4IQV0_PLABS</name>
<dbReference type="GO" id="GO:0005829">
    <property type="term" value="C:cytosol"/>
    <property type="evidence" value="ECO:0007669"/>
    <property type="project" value="TreeGrafter"/>
</dbReference>
<evidence type="ECO:0000256" key="4">
    <source>
        <dbReference type="ARBA" id="ARBA00023008"/>
    </source>
</evidence>
<dbReference type="SUPFAM" id="SSF55008">
    <property type="entry name" value="HMA, heavy metal-associated domain"/>
    <property type="match status" value="1"/>
</dbReference>
<dbReference type="InterPro" id="IPR006121">
    <property type="entry name" value="HMA_dom"/>
</dbReference>
<dbReference type="AlphaFoldDB" id="A0A0G4IQV0"/>
<proteinExistence type="inferred from homology"/>
<keyword evidence="10" id="KW-0496">Mitochondrion</keyword>
<gene>
    <name evidence="9" type="ORF">PBRA_000890</name>
    <name evidence="10" type="ORF">PLBR_LOCUS5064</name>
</gene>
<sequence length="74" mass="8220">MEKEIRFRVGMTCGGCKNAVTRIMSKTDGVTSFDVDVDQKLLVVRGTASQKDIYDKLSKWAATTGKEVTFLSEQ</sequence>
<protein>
    <recommendedName>
        <fullName evidence="8">HMA domain-containing protein</fullName>
    </recommendedName>
</protein>
<dbReference type="PANTHER" id="PTHR46365:SF1">
    <property type="entry name" value="COPPER TRANSPORT PROTEIN ATOX1"/>
    <property type="match status" value="1"/>
</dbReference>
<evidence type="ECO:0000259" key="8">
    <source>
        <dbReference type="PROSITE" id="PS50846"/>
    </source>
</evidence>
<dbReference type="InterPro" id="IPR051881">
    <property type="entry name" value="Copper_transport_ATOX1-like"/>
</dbReference>
<accession>A0A0G4IQV0</accession>
<dbReference type="GO" id="GO:0046872">
    <property type="term" value="F:metal ion binding"/>
    <property type="evidence" value="ECO:0007669"/>
    <property type="project" value="UniProtKB-KW"/>
</dbReference>
<reference evidence="10 12" key="2">
    <citation type="submission" date="2018-03" db="EMBL/GenBank/DDBJ databases">
        <authorList>
            <person name="Fogelqvist J."/>
        </authorList>
    </citation>
    <scope>NUCLEOTIDE SEQUENCE [LARGE SCALE GENOMIC DNA]</scope>
</reference>
<keyword evidence="1" id="KW-0813">Transport</keyword>